<dbReference type="InterPro" id="IPR005467">
    <property type="entry name" value="His_kinase_dom"/>
</dbReference>
<dbReference type="CDD" id="cd00075">
    <property type="entry name" value="HATPase"/>
    <property type="match status" value="1"/>
</dbReference>
<dbReference type="SUPFAM" id="SSF47384">
    <property type="entry name" value="Homodimeric domain of signal transducing histidine kinase"/>
    <property type="match status" value="1"/>
</dbReference>
<dbReference type="PROSITE" id="PS50109">
    <property type="entry name" value="HIS_KIN"/>
    <property type="match status" value="1"/>
</dbReference>
<dbReference type="Gene3D" id="3.30.565.10">
    <property type="entry name" value="Histidine kinase-like ATPase, C-terminal domain"/>
    <property type="match status" value="1"/>
</dbReference>
<evidence type="ECO:0000256" key="1">
    <source>
        <dbReference type="ARBA" id="ARBA00000085"/>
    </source>
</evidence>
<dbReference type="InterPro" id="IPR000700">
    <property type="entry name" value="PAS-assoc_C"/>
</dbReference>
<dbReference type="InterPro" id="IPR001610">
    <property type="entry name" value="PAC"/>
</dbReference>
<keyword evidence="7" id="KW-0175">Coiled coil</keyword>
<dbReference type="PRINTS" id="PR00344">
    <property type="entry name" value="BCTRLSENSOR"/>
</dbReference>
<feature type="coiled-coil region" evidence="7">
    <location>
        <begin position="401"/>
        <end position="428"/>
    </location>
</feature>
<evidence type="ECO:0000256" key="7">
    <source>
        <dbReference type="SAM" id="Coils"/>
    </source>
</evidence>
<comment type="catalytic activity">
    <reaction evidence="1">
        <text>ATP + protein L-histidine = ADP + protein N-phospho-L-histidine.</text>
        <dbReference type="EC" id="2.7.13.3"/>
    </reaction>
</comment>
<name>A0A1W1XX25_9NEIS</name>
<dbReference type="SUPFAM" id="SSF55874">
    <property type="entry name" value="ATPase domain of HSP90 chaperone/DNA topoisomerase II/histidine kinase"/>
    <property type="match status" value="1"/>
</dbReference>
<evidence type="ECO:0000256" key="6">
    <source>
        <dbReference type="ARBA" id="ARBA00022777"/>
    </source>
</evidence>
<dbReference type="InterPro" id="IPR035965">
    <property type="entry name" value="PAS-like_dom_sf"/>
</dbReference>
<dbReference type="PANTHER" id="PTHR43065:SF47">
    <property type="match status" value="1"/>
</dbReference>
<evidence type="ECO:0000259" key="10">
    <source>
        <dbReference type="PROSITE" id="PS50113"/>
    </source>
</evidence>
<feature type="domain" description="HAMP" evidence="11">
    <location>
        <begin position="204"/>
        <end position="256"/>
    </location>
</feature>
<keyword evidence="4" id="KW-0597">Phosphoprotein</keyword>
<keyword evidence="13" id="KW-1185">Reference proteome</keyword>
<dbReference type="InterPro" id="IPR004358">
    <property type="entry name" value="Sig_transdc_His_kin-like_C"/>
</dbReference>
<dbReference type="EC" id="2.7.13.3" evidence="3"/>
<dbReference type="PROSITE" id="PS50885">
    <property type="entry name" value="HAMP"/>
    <property type="match status" value="1"/>
</dbReference>
<dbReference type="Proteomes" id="UP000192761">
    <property type="component" value="Unassembled WGS sequence"/>
</dbReference>
<dbReference type="RefSeq" id="WP_084091850.1">
    <property type="nucleotide sequence ID" value="NZ_FWXD01000020.1"/>
</dbReference>
<dbReference type="STRING" id="1121001.SAMN02745857_03098"/>
<proteinExistence type="predicted"/>
<dbReference type="Gene3D" id="1.10.287.130">
    <property type="match status" value="1"/>
</dbReference>
<dbReference type="InterPro" id="IPR003594">
    <property type="entry name" value="HATPase_dom"/>
</dbReference>
<evidence type="ECO:0000259" key="8">
    <source>
        <dbReference type="PROSITE" id="PS50109"/>
    </source>
</evidence>
<organism evidence="12 13">
    <name type="scientific">Andreprevotia lacus DSM 23236</name>
    <dbReference type="NCBI Taxonomy" id="1121001"/>
    <lineage>
        <taxon>Bacteria</taxon>
        <taxon>Pseudomonadati</taxon>
        <taxon>Pseudomonadota</taxon>
        <taxon>Betaproteobacteria</taxon>
        <taxon>Neisseriales</taxon>
        <taxon>Chitinibacteraceae</taxon>
        <taxon>Andreprevotia</taxon>
    </lineage>
</organism>
<dbReference type="NCBIfam" id="TIGR00229">
    <property type="entry name" value="sensory_box"/>
    <property type="match status" value="1"/>
</dbReference>
<dbReference type="PROSITE" id="PS50113">
    <property type="entry name" value="PAC"/>
    <property type="match status" value="1"/>
</dbReference>
<dbReference type="InterPro" id="IPR036890">
    <property type="entry name" value="HATPase_C_sf"/>
</dbReference>
<dbReference type="SMART" id="SM00387">
    <property type="entry name" value="HATPase_c"/>
    <property type="match status" value="1"/>
</dbReference>
<evidence type="ECO:0000256" key="4">
    <source>
        <dbReference type="ARBA" id="ARBA00022553"/>
    </source>
</evidence>
<dbReference type="InterPro" id="IPR000014">
    <property type="entry name" value="PAS"/>
</dbReference>
<dbReference type="PANTHER" id="PTHR43065">
    <property type="entry name" value="SENSOR HISTIDINE KINASE"/>
    <property type="match status" value="1"/>
</dbReference>
<dbReference type="Pfam" id="PF08447">
    <property type="entry name" value="PAS_3"/>
    <property type="match status" value="1"/>
</dbReference>
<reference evidence="12 13" key="1">
    <citation type="submission" date="2017-04" db="EMBL/GenBank/DDBJ databases">
        <authorList>
            <person name="Afonso C.L."/>
            <person name="Miller P.J."/>
            <person name="Scott M.A."/>
            <person name="Spackman E."/>
            <person name="Goraichik I."/>
            <person name="Dimitrov K.M."/>
            <person name="Suarez D.L."/>
            <person name="Swayne D.E."/>
        </authorList>
    </citation>
    <scope>NUCLEOTIDE SEQUENCE [LARGE SCALE GENOMIC DNA]</scope>
    <source>
        <strain evidence="12 13">DSM 23236</strain>
    </source>
</reference>
<dbReference type="AlphaFoldDB" id="A0A1W1XX25"/>
<evidence type="ECO:0000259" key="9">
    <source>
        <dbReference type="PROSITE" id="PS50112"/>
    </source>
</evidence>
<dbReference type="OrthoDB" id="9812260at2"/>
<dbReference type="Gene3D" id="3.30.450.20">
    <property type="entry name" value="PAS domain"/>
    <property type="match status" value="1"/>
</dbReference>
<dbReference type="Gene3D" id="6.10.340.10">
    <property type="match status" value="1"/>
</dbReference>
<gene>
    <name evidence="12" type="ORF">SAMN02745857_03098</name>
</gene>
<keyword evidence="5" id="KW-0808">Transferase</keyword>
<dbReference type="GO" id="GO:0000155">
    <property type="term" value="F:phosphorelay sensor kinase activity"/>
    <property type="evidence" value="ECO:0007669"/>
    <property type="project" value="InterPro"/>
</dbReference>
<evidence type="ECO:0000313" key="13">
    <source>
        <dbReference type="Proteomes" id="UP000192761"/>
    </source>
</evidence>
<evidence type="ECO:0000259" key="11">
    <source>
        <dbReference type="PROSITE" id="PS50885"/>
    </source>
</evidence>
<dbReference type="CDD" id="cd00130">
    <property type="entry name" value="PAS"/>
    <property type="match status" value="1"/>
</dbReference>
<dbReference type="InterPro" id="IPR003661">
    <property type="entry name" value="HisK_dim/P_dom"/>
</dbReference>
<evidence type="ECO:0000256" key="5">
    <source>
        <dbReference type="ARBA" id="ARBA00022679"/>
    </source>
</evidence>
<dbReference type="EMBL" id="FWXD01000020">
    <property type="protein sequence ID" value="SMC28068.1"/>
    <property type="molecule type" value="Genomic_DNA"/>
</dbReference>
<evidence type="ECO:0000256" key="2">
    <source>
        <dbReference type="ARBA" id="ARBA00004370"/>
    </source>
</evidence>
<dbReference type="SMART" id="SM00086">
    <property type="entry name" value="PAC"/>
    <property type="match status" value="1"/>
</dbReference>
<dbReference type="SUPFAM" id="SSF55785">
    <property type="entry name" value="PYP-like sensor domain (PAS domain)"/>
    <property type="match status" value="1"/>
</dbReference>
<dbReference type="InterPro" id="IPR036097">
    <property type="entry name" value="HisK_dim/P_sf"/>
</dbReference>
<sequence>MRHRFALLLLALLAVSILIGALTAMRIDRIDSNGLATLSSIIDTRQQSEEALRQTAWTYAVPMVDLTHKLNLGILDAVTVRFRLQAELKRSDAAWQRYAERVPFTQREQLTAAQARTRRVFAQLSAILAAEDKTAFRQFIQQSLYPATDPFTTLAEEQMRQEVMRTDTILQQTREQVREERAQAINTAIAAYILTAFAGSALAAYLIRRVKAVQALAAAIARNDPDIPAALDSRDELGEVHNNLLALYERIRSQWDELHAQNDALSTAMSDLSQSQLALQANEARWQLAIAATSSGLWEHDLLRNRVYLSPGWKSQLGYADDELTSDFDSWALRLHPDDAHAVLDAYRRFVEGATADYRIEFRIRHRDGSWHWVLSSGSAQRDSGGNVLRVIGTQTDITARKQAEAELIAARDEAQDALLRLQTTQQQMLESEKLAALGGLVAGIAHEVNTPLGIAVTAASTLKEETGRLLELLAANQMKKSELEAFLAHGHETATLLLKHVEHAATMIRSFKQISVDQSVDERRRFRPAEYFRDILTSLSPKFRHTPYRYDFRCPATLELNSYPAAFTQIFTNLITNALLHAFEGRPAGVLAISVAARGHDHVVLEFADDGIGIPEGEQKRIFEPFFTTKRGRGGSGLGLSIVYNLVVAQLGGVMTVQSTPGKGTRFVLVIPRNAPERPGDAHVQDAPGVDPAR</sequence>
<dbReference type="InterPro" id="IPR003660">
    <property type="entry name" value="HAMP_dom"/>
</dbReference>
<feature type="domain" description="PAC" evidence="10">
    <location>
        <begin position="358"/>
        <end position="410"/>
    </location>
</feature>
<accession>A0A1W1XX25</accession>
<evidence type="ECO:0000256" key="3">
    <source>
        <dbReference type="ARBA" id="ARBA00012438"/>
    </source>
</evidence>
<evidence type="ECO:0000313" key="12">
    <source>
        <dbReference type="EMBL" id="SMC28068.1"/>
    </source>
</evidence>
<keyword evidence="6" id="KW-0418">Kinase</keyword>
<dbReference type="CDD" id="cd00082">
    <property type="entry name" value="HisKA"/>
    <property type="match status" value="1"/>
</dbReference>
<dbReference type="Pfam" id="PF02518">
    <property type="entry name" value="HATPase_c"/>
    <property type="match status" value="1"/>
</dbReference>
<protein>
    <recommendedName>
        <fullName evidence="3">histidine kinase</fullName>
        <ecNumber evidence="3">2.7.13.3</ecNumber>
    </recommendedName>
</protein>
<dbReference type="InterPro" id="IPR013655">
    <property type="entry name" value="PAS_fold_3"/>
</dbReference>
<comment type="subcellular location">
    <subcellularLocation>
        <location evidence="2">Membrane</location>
    </subcellularLocation>
</comment>
<dbReference type="GO" id="GO:0016020">
    <property type="term" value="C:membrane"/>
    <property type="evidence" value="ECO:0007669"/>
    <property type="project" value="UniProtKB-SubCell"/>
</dbReference>
<dbReference type="PROSITE" id="PS50112">
    <property type="entry name" value="PAS"/>
    <property type="match status" value="1"/>
</dbReference>
<feature type="domain" description="Histidine kinase" evidence="8">
    <location>
        <begin position="444"/>
        <end position="676"/>
    </location>
</feature>
<feature type="domain" description="PAS" evidence="9">
    <location>
        <begin position="282"/>
        <end position="354"/>
    </location>
</feature>